<dbReference type="OrthoDB" id="2562239at2759"/>
<evidence type="ECO:0000313" key="3">
    <source>
        <dbReference type="Proteomes" id="UP000076738"/>
    </source>
</evidence>
<proteinExistence type="predicted"/>
<feature type="transmembrane region" description="Helical" evidence="1">
    <location>
        <begin position="66"/>
        <end position="92"/>
    </location>
</feature>
<keyword evidence="3" id="KW-1185">Reference proteome</keyword>
<dbReference type="EMBL" id="KV417288">
    <property type="protein sequence ID" value="KZO95604.1"/>
    <property type="molecule type" value="Genomic_DNA"/>
</dbReference>
<keyword evidence="1" id="KW-0812">Transmembrane</keyword>
<reference evidence="2 3" key="1">
    <citation type="journal article" date="2016" name="Mol. Biol. Evol.">
        <title>Comparative Genomics of Early-Diverging Mushroom-Forming Fungi Provides Insights into the Origins of Lignocellulose Decay Capabilities.</title>
        <authorList>
            <person name="Nagy L.G."/>
            <person name="Riley R."/>
            <person name="Tritt A."/>
            <person name="Adam C."/>
            <person name="Daum C."/>
            <person name="Floudas D."/>
            <person name="Sun H."/>
            <person name="Yadav J.S."/>
            <person name="Pangilinan J."/>
            <person name="Larsson K.H."/>
            <person name="Matsuura K."/>
            <person name="Barry K."/>
            <person name="Labutti K."/>
            <person name="Kuo R."/>
            <person name="Ohm R.A."/>
            <person name="Bhattacharya S.S."/>
            <person name="Shirouzu T."/>
            <person name="Yoshinaga Y."/>
            <person name="Martin F.M."/>
            <person name="Grigoriev I.V."/>
            <person name="Hibbett D.S."/>
        </authorList>
    </citation>
    <scope>NUCLEOTIDE SEQUENCE [LARGE SCALE GENOMIC DNA]</scope>
    <source>
        <strain evidence="2 3">TUFC12733</strain>
    </source>
</reference>
<name>A0A167LED9_CALVF</name>
<gene>
    <name evidence="2" type="ORF">CALVIDRAFT_537994</name>
</gene>
<keyword evidence="1" id="KW-1133">Transmembrane helix</keyword>
<evidence type="ECO:0000256" key="1">
    <source>
        <dbReference type="SAM" id="Phobius"/>
    </source>
</evidence>
<evidence type="ECO:0000313" key="2">
    <source>
        <dbReference type="EMBL" id="KZO95604.1"/>
    </source>
</evidence>
<organism evidence="2 3">
    <name type="scientific">Calocera viscosa (strain TUFC12733)</name>
    <dbReference type="NCBI Taxonomy" id="1330018"/>
    <lineage>
        <taxon>Eukaryota</taxon>
        <taxon>Fungi</taxon>
        <taxon>Dikarya</taxon>
        <taxon>Basidiomycota</taxon>
        <taxon>Agaricomycotina</taxon>
        <taxon>Dacrymycetes</taxon>
        <taxon>Dacrymycetales</taxon>
        <taxon>Dacrymycetaceae</taxon>
        <taxon>Calocera</taxon>
    </lineage>
</organism>
<sequence length="131" mass="14684">MFVSRLLLVFSIILLLAYPQLGKWRTLYLVVTLTILAVVPAYRLSTTLAPSATVADLVSTDTRVRFYVLQATMEWLVGALLVLVDVRVWFFVGGERAQAMLPAASRFRPPHAETEGQQYQLDNMEGRKALA</sequence>
<feature type="transmembrane region" description="Helical" evidence="1">
    <location>
        <begin position="27"/>
        <end position="45"/>
    </location>
</feature>
<accession>A0A167LED9</accession>
<protein>
    <submittedName>
        <fullName evidence="2">Uncharacterized protein</fullName>
    </submittedName>
</protein>
<dbReference type="Proteomes" id="UP000076738">
    <property type="component" value="Unassembled WGS sequence"/>
</dbReference>
<keyword evidence="1" id="KW-0472">Membrane</keyword>
<dbReference type="AlphaFoldDB" id="A0A167LED9"/>